<accession>A0A4Y2D0V6</accession>
<keyword evidence="2" id="KW-1185">Reference proteome</keyword>
<name>A0A4Y2D0V6_ARAVE</name>
<protein>
    <submittedName>
        <fullName evidence="1">Uncharacterized protein</fullName>
    </submittedName>
</protein>
<comment type="caution">
    <text evidence="1">The sequence shown here is derived from an EMBL/GenBank/DDBJ whole genome shotgun (WGS) entry which is preliminary data.</text>
</comment>
<evidence type="ECO:0000313" key="2">
    <source>
        <dbReference type="Proteomes" id="UP000499080"/>
    </source>
</evidence>
<dbReference type="EMBL" id="BGPR01000273">
    <property type="protein sequence ID" value="GBM09618.1"/>
    <property type="molecule type" value="Genomic_DNA"/>
</dbReference>
<organism evidence="1 2">
    <name type="scientific">Araneus ventricosus</name>
    <name type="common">Orbweaver spider</name>
    <name type="synonym">Epeira ventricosa</name>
    <dbReference type="NCBI Taxonomy" id="182803"/>
    <lineage>
        <taxon>Eukaryota</taxon>
        <taxon>Metazoa</taxon>
        <taxon>Ecdysozoa</taxon>
        <taxon>Arthropoda</taxon>
        <taxon>Chelicerata</taxon>
        <taxon>Arachnida</taxon>
        <taxon>Araneae</taxon>
        <taxon>Araneomorphae</taxon>
        <taxon>Entelegynae</taxon>
        <taxon>Araneoidea</taxon>
        <taxon>Araneidae</taxon>
        <taxon>Araneus</taxon>
    </lineage>
</organism>
<gene>
    <name evidence="1" type="ORF">AVEN_60256_1</name>
</gene>
<dbReference type="AlphaFoldDB" id="A0A4Y2D0V6"/>
<proteinExistence type="predicted"/>
<dbReference type="Proteomes" id="UP000499080">
    <property type="component" value="Unassembled WGS sequence"/>
</dbReference>
<evidence type="ECO:0000313" key="1">
    <source>
        <dbReference type="EMBL" id="GBM09618.1"/>
    </source>
</evidence>
<reference evidence="1 2" key="1">
    <citation type="journal article" date="2019" name="Sci. Rep.">
        <title>Orb-weaving spider Araneus ventricosus genome elucidates the spidroin gene catalogue.</title>
        <authorList>
            <person name="Kono N."/>
            <person name="Nakamura H."/>
            <person name="Ohtoshi R."/>
            <person name="Moran D.A.P."/>
            <person name="Shinohara A."/>
            <person name="Yoshida Y."/>
            <person name="Fujiwara M."/>
            <person name="Mori M."/>
            <person name="Tomita M."/>
            <person name="Arakawa K."/>
        </authorList>
    </citation>
    <scope>NUCLEOTIDE SEQUENCE [LARGE SCALE GENOMIC DNA]</scope>
</reference>
<sequence>MRHTKYEMEDERTNIQTRKRINIALASSSELCLKFQVSSSKGALMCLVWLYSRPVSKQNRVNLDAPRNFEPWVEDKELPELVLPLSKFHTIPLGGAFDSSGFNVKQVKRWFFGGIGIPPEALQP</sequence>